<comment type="caution">
    <text evidence="2">The sequence shown here is derived from an EMBL/GenBank/DDBJ whole genome shotgun (WGS) entry which is preliminary data.</text>
</comment>
<proteinExistence type="predicted"/>
<accession>X0XB10</accession>
<gene>
    <name evidence="2" type="ORF">S01H1_65891</name>
</gene>
<dbReference type="EMBL" id="BARS01043528">
    <property type="protein sequence ID" value="GAG40374.1"/>
    <property type="molecule type" value="Genomic_DNA"/>
</dbReference>
<dbReference type="AlphaFoldDB" id="X0XB10"/>
<protein>
    <submittedName>
        <fullName evidence="2">Uncharacterized protein</fullName>
    </submittedName>
</protein>
<feature type="region of interest" description="Disordered" evidence="1">
    <location>
        <begin position="44"/>
        <end position="109"/>
    </location>
</feature>
<evidence type="ECO:0000256" key="1">
    <source>
        <dbReference type="SAM" id="MobiDB-lite"/>
    </source>
</evidence>
<name>X0XB10_9ZZZZ</name>
<organism evidence="2">
    <name type="scientific">marine sediment metagenome</name>
    <dbReference type="NCBI Taxonomy" id="412755"/>
    <lineage>
        <taxon>unclassified sequences</taxon>
        <taxon>metagenomes</taxon>
        <taxon>ecological metagenomes</taxon>
    </lineage>
</organism>
<evidence type="ECO:0000313" key="2">
    <source>
        <dbReference type="EMBL" id="GAG40374.1"/>
    </source>
</evidence>
<reference evidence="2" key="1">
    <citation type="journal article" date="2014" name="Front. Microbiol.">
        <title>High frequency of phylogenetically diverse reductive dehalogenase-homologous genes in deep subseafloor sedimentary metagenomes.</title>
        <authorList>
            <person name="Kawai M."/>
            <person name="Futagami T."/>
            <person name="Toyoda A."/>
            <person name="Takaki Y."/>
            <person name="Nishi S."/>
            <person name="Hori S."/>
            <person name="Arai W."/>
            <person name="Tsubouchi T."/>
            <person name="Morono Y."/>
            <person name="Uchiyama I."/>
            <person name="Ito T."/>
            <person name="Fujiyama A."/>
            <person name="Inagaki F."/>
            <person name="Takami H."/>
        </authorList>
    </citation>
    <scope>NUCLEOTIDE SEQUENCE</scope>
    <source>
        <strain evidence="2">Expedition CK06-06</strain>
    </source>
</reference>
<feature type="compositionally biased region" description="Basic and acidic residues" evidence="1">
    <location>
        <begin position="57"/>
        <end position="103"/>
    </location>
</feature>
<sequence length="109" mass="12930">MSGLTLVTFVDFMLDRTQIEKIRKEARRAGVSMDAAVKSYDEMKKNPVDFLQPGQKGYKDSKYVKQQKKQEVRREKETKDAREEAEDRREYDKFHSKHNDTSKKHCFIP</sequence>